<reference evidence="1" key="1">
    <citation type="submission" date="2020-05" db="EMBL/GenBank/DDBJ databases">
        <authorList>
            <person name="Chiriac C."/>
            <person name="Salcher M."/>
            <person name="Ghai R."/>
            <person name="Kavagutti S V."/>
        </authorList>
    </citation>
    <scope>NUCLEOTIDE SEQUENCE</scope>
</reference>
<dbReference type="EMBL" id="LR798464">
    <property type="protein sequence ID" value="CAB5238743.1"/>
    <property type="molecule type" value="Genomic_DNA"/>
</dbReference>
<gene>
    <name evidence="1" type="ORF">UFOVP375_25</name>
</gene>
<protein>
    <submittedName>
        <fullName evidence="1">Uncharacterized protein</fullName>
    </submittedName>
</protein>
<proteinExistence type="predicted"/>
<sequence length="189" mass="21520">MTAKRVAKPEREGRWEIRSAGDWIIHDQIQAALQDFDRALHHTEKAWGVDRLPLLVSQETRLKYWKAVDALNEALYTGNADRVKTLAANLVKGLHHLEDEALTANRKTLDPEIWETPLPDGRVLRVVRAWPERAYRPENDPGVVTYTLEEVGRLLGSQAFLSAVKKEWPAAHVTEVRTNTGELNDDIPF</sequence>
<organism evidence="1">
    <name type="scientific">uncultured Caudovirales phage</name>
    <dbReference type="NCBI Taxonomy" id="2100421"/>
    <lineage>
        <taxon>Viruses</taxon>
        <taxon>Duplodnaviria</taxon>
        <taxon>Heunggongvirae</taxon>
        <taxon>Uroviricota</taxon>
        <taxon>Caudoviricetes</taxon>
        <taxon>Peduoviridae</taxon>
        <taxon>Maltschvirus</taxon>
        <taxon>Maltschvirus maltsch</taxon>
    </lineage>
</organism>
<name>A0A6J7XNJ8_9CAUD</name>
<evidence type="ECO:0000313" key="1">
    <source>
        <dbReference type="EMBL" id="CAB5238743.1"/>
    </source>
</evidence>
<accession>A0A6J7XNJ8</accession>